<feature type="coiled-coil region" evidence="8">
    <location>
        <begin position="84"/>
        <end position="115"/>
    </location>
</feature>
<feature type="coiled-coil region" evidence="8">
    <location>
        <begin position="1798"/>
        <end position="1843"/>
    </location>
</feature>
<dbReference type="GeneTree" id="ENSGT00940000154393"/>
<dbReference type="PANTHER" id="PTHR22796">
    <property type="entry name" value="URG4-RELATED"/>
    <property type="match status" value="1"/>
</dbReference>
<evidence type="ECO:0000256" key="3">
    <source>
        <dbReference type="ARBA" id="ARBA00006828"/>
    </source>
</evidence>
<dbReference type="Proteomes" id="UP000694569">
    <property type="component" value="Unplaced"/>
</dbReference>
<proteinExistence type="inferred from homology"/>
<organism evidence="10 11">
    <name type="scientific">Leptobrachium leishanense</name>
    <name type="common">Leishan spiny toad</name>
    <dbReference type="NCBI Taxonomy" id="445787"/>
    <lineage>
        <taxon>Eukaryota</taxon>
        <taxon>Metazoa</taxon>
        <taxon>Chordata</taxon>
        <taxon>Craniata</taxon>
        <taxon>Vertebrata</taxon>
        <taxon>Euteleostomi</taxon>
        <taxon>Amphibia</taxon>
        <taxon>Batrachia</taxon>
        <taxon>Anura</taxon>
        <taxon>Pelobatoidea</taxon>
        <taxon>Megophryidae</taxon>
        <taxon>Leptobrachium</taxon>
    </lineage>
</organism>
<sequence length="2414" mass="278481">HCTYKFDKDHVPQEPNEDDLEGKLKHLGLDPKKWLPLLSQILGITNVQVLEHTGIEDYLKVKKRAEHPWEKNSLQKLFNIKDEVRQIQDERVKKLKNNQEASRKSLEELEKMMNEGKTRLSKGVSEHEEKMRNSMDIHKESWPSSSEPLQAVIEKLHKELDMKDEVLENITTLSDKDVMLNASGGLGLEGIYMSKKHDDVLKKREQLIALPEQFHLTSPQKSPVFDQKEFLSSTTELTFHTTMEKLGYSIASSAKGGFWGIQAEASLTRSSSTKSKHKKESQKEERYICSTRYNYIPLASCYIAKDQLRLTEAALKDLQSTEELARNSNAADQHNLTRHRYEHFFHRFGSHANQGPIHFGGIFWWKVTSQGFKEDKLEEIKKENSEHLNVYVGVSYPGKFSAAGVVDKTNTKSETTFDKKKERTRKKQTQLYVTKTGGPLKADSHGSWKCGLLANNKTWSVIDRGFSLLPVWEIILFAHKQDFLDVYQVSKNLIKAYEDITNQPQQLLFGENISSALDEARSFLSDLSSWEVTSAEQQLLRRLIDFRQSLNDRTRNFNVWVNICLSDKRLQHFLEKIIESNKKAKSDATLLRSQIKCLLQYYESSHENLTSYSSIIKWLYQSEEKQKPVAITDFLTFINFLSQSKTELKCIKMNMNILSAINMFLKVLKHTGQTDLKLLVISVMSSVGYSVRNNDFQYLLGWQEIKFMEMELQRLYKEYYDLYALQARRAHAFLLKTCLTAGEGGKPKSVEQKRALLHYVVEDMRCNLDQEILDVLEKHSRCINFHSLQKDLDLFITDCGADMKQKTEEITNKLRMVCQTASADISPALSSSLEQNTEQSETTTKQEFTNLIQNLGLEKYFPKKMTRKYFCNVSRASLENLQTEGDLPPCFAQMLMTLDYRLRYLVCNIAKEDNNSINGSHSTPTATMFDTADDFLNDFPKEEEVSTKQVRANIHPADVLMSLFHCADDFTRQYMYYKLSLCHFALPLLVPKTDCDAIELPLWSFRLVQKSIIVHGQSGTRKPQEKLIYDVDLPFVCFTRLGKSNISKSQILNNLLSTSKHDVFYHRNCKGCETKPILMEGVAEIFWFCPSGKDENQYESCTAFVNLHGDARKQSKQCEFLLKISAVNILLFSEAEMDKNGKDLLTRMLRSNKPLICLCPDREFSPGNNTASQVKIGLKNQNEATVLEELFRTLKRLLTISEKSYSLETIAQTGRNCGFTVDEDGAECAEGKASATRLLGNIQENNLIKSKEKLLPISGQLWHSWCKKDKELTRLENKMKRSIEQHKGEIESEKIAIRKKQLERTENNEFMLSFITELKSLRRPTKMFFLQWFKLFIDHLSGDQISELQYQYSQLWSSLQTEKSKSNTLSAALQQDMDNLSTKINASAFGLEHILRELGQTYEVLSELKYNDECFLELPKIAADMMASGYPIELMDGDASYLPLKWIGSVLEELIKIIGDKKLFVLSVLGVQSSGKSTLLNTMFGLQFAVSCGRCTRGAFMQLVEIEQKLKNNLGFDFILVIDTEGLRSTEIVSQSDRDHDNKLATFVIGVGNMTLINVFGENPSEIKDILQIAVQAFLRMKQIKLNPSCLFVHQNVSEISAAVKTLEGRVSLEKELDNITCLAAEQEHCNVQRFRDVIRFDAERHIRYFAHLWLGNPPMAPPNPAYSQNAQEVRDLILHVGKTEARSLLSISELRVRIEDLWQALKNENFVFSFKNTLEISAYSKLENRYNQWTWQLRRHVLEHQVKLRNKIKKGELSELKRKDVEKEVNEKCVDIDKELESFFTEDKDKEILIQWKANVKIKLQNLQGELVEETKEQGDDLLRLKKSQNKIKQKENNYEEQLFGKSKKLALSIQNKDLNEDELTEHFSTLWQSWVMEIKTSVPPLETPDFKSDAEDIILQYFLNVPGINDKLSADWSSFSMDNANHISMKKKYKILSKQLTAHDDHYIKQVETNLKKKVNDYLEEKHQKIEHYNKVFFYEIINIISDDVKQSDTVSLTFTKEFNIDLSLYLFHKAIESFKKLHTLFHFVNDPLTVLENKREEFFNCFKISCEGTTSITTFANFLCSKLKDGVSSAVYNKTAIAIVEEMRCNFPAFSGNRSKLEIYILIYLAEHEDFEKYRQYLHFPKQFFESYIEECVYGYCLSGASPKLDDFMNVSLDHLHNLILSAISESTQIATDKNYNISGWLDEFYKRVEDTVSFSRSDLRGIEHLEIKYLDFIKEAMVKAWDDTMGSLKNNLNRLSFEPFEMKPYKTLVELLCGCWEQCPFCKAICTNTIPGHDGDHSVPFHRSQAINGIEWIISKQFVTEICSTLVSSNTNAVISKTLEVPYKDYRKIGPNYEKWSITPDTSAQPYWKWFVSHFRANLEEDYGCKFEGRGAIPPQWEKISKYEVLAMLQEQVGTKQNGKQCGLSN</sequence>
<protein>
    <recommendedName>
        <fullName evidence="9">VLIG-type G domain-containing protein</fullName>
    </recommendedName>
</protein>
<dbReference type="Gene3D" id="3.40.50.300">
    <property type="entry name" value="P-loop containing nucleotide triphosphate hydrolases"/>
    <property type="match status" value="1"/>
</dbReference>
<dbReference type="PROSITE" id="PS51717">
    <property type="entry name" value="G_VLIG"/>
    <property type="match status" value="1"/>
</dbReference>
<accession>A0A8C5QY43</accession>
<evidence type="ECO:0000256" key="1">
    <source>
        <dbReference type="ARBA" id="ARBA00004123"/>
    </source>
</evidence>
<keyword evidence="5" id="KW-0547">Nucleotide-binding</keyword>
<evidence type="ECO:0000256" key="2">
    <source>
        <dbReference type="ARBA" id="ARBA00004496"/>
    </source>
</evidence>
<dbReference type="InterPro" id="IPR030383">
    <property type="entry name" value="G_VLIG_dom"/>
</dbReference>
<keyword evidence="4" id="KW-0963">Cytoplasm</keyword>
<dbReference type="GO" id="GO:0005737">
    <property type="term" value="C:cytoplasm"/>
    <property type="evidence" value="ECO:0007669"/>
    <property type="project" value="UniProtKB-SubCell"/>
</dbReference>
<reference evidence="10" key="1">
    <citation type="submission" date="2025-08" db="UniProtKB">
        <authorList>
            <consortium name="Ensembl"/>
        </authorList>
    </citation>
    <scope>IDENTIFICATION</scope>
</reference>
<name>A0A8C5QY43_9ANUR</name>
<evidence type="ECO:0000256" key="7">
    <source>
        <dbReference type="ARBA" id="ARBA00023242"/>
    </source>
</evidence>
<evidence type="ECO:0000313" key="11">
    <source>
        <dbReference type="Proteomes" id="UP000694569"/>
    </source>
</evidence>
<evidence type="ECO:0000256" key="4">
    <source>
        <dbReference type="ARBA" id="ARBA00022490"/>
    </source>
</evidence>
<dbReference type="Pfam" id="PF25683">
    <property type="entry name" value="URGCP_GTPase"/>
    <property type="match status" value="1"/>
</dbReference>
<keyword evidence="11" id="KW-1185">Reference proteome</keyword>
<dbReference type="Pfam" id="PF25496">
    <property type="entry name" value="URGCP"/>
    <property type="match status" value="1"/>
</dbReference>
<reference evidence="10" key="2">
    <citation type="submission" date="2025-09" db="UniProtKB">
        <authorList>
            <consortium name="Ensembl"/>
        </authorList>
    </citation>
    <scope>IDENTIFICATION</scope>
</reference>
<keyword evidence="8" id="KW-0175">Coiled coil</keyword>
<keyword evidence="6" id="KW-0342">GTP-binding</keyword>
<evidence type="ECO:0000259" key="9">
    <source>
        <dbReference type="PROSITE" id="PS51717"/>
    </source>
</evidence>
<evidence type="ECO:0000256" key="8">
    <source>
        <dbReference type="SAM" id="Coils"/>
    </source>
</evidence>
<feature type="domain" description="VLIG-type G" evidence="9">
    <location>
        <begin position="1460"/>
        <end position="1703"/>
    </location>
</feature>
<keyword evidence="7" id="KW-0539">Nucleus</keyword>
<comment type="similarity">
    <text evidence="3">Belongs to the TRAFAC class dynamin-like GTPase superfamily. Very large inducible GTPase (VLIG) family.</text>
</comment>
<dbReference type="PANTHER" id="PTHR22796:SF6">
    <property type="entry name" value="INTERFERON-INDUCED VERY LARGE GTPASE 1-RELATED"/>
    <property type="match status" value="1"/>
</dbReference>
<dbReference type="SUPFAM" id="SSF52540">
    <property type="entry name" value="P-loop containing nucleoside triphosphate hydrolases"/>
    <property type="match status" value="1"/>
</dbReference>
<dbReference type="GO" id="GO:0005525">
    <property type="term" value="F:GTP binding"/>
    <property type="evidence" value="ECO:0007669"/>
    <property type="project" value="UniProtKB-KW"/>
</dbReference>
<dbReference type="OrthoDB" id="1597724at2759"/>
<dbReference type="InterPro" id="IPR057365">
    <property type="entry name" value="URGCP"/>
</dbReference>
<dbReference type="Ensembl" id="ENSLLET00000044616.1">
    <property type="protein sequence ID" value="ENSLLEP00000042904.1"/>
    <property type="gene ID" value="ENSLLEG00000027272.1"/>
</dbReference>
<evidence type="ECO:0000256" key="6">
    <source>
        <dbReference type="ARBA" id="ARBA00023134"/>
    </source>
</evidence>
<dbReference type="InterPro" id="IPR058641">
    <property type="entry name" value="GVIN1_dom"/>
</dbReference>
<dbReference type="InterPro" id="IPR027417">
    <property type="entry name" value="P-loop_NTPase"/>
</dbReference>
<comment type="subcellular location">
    <subcellularLocation>
        <location evidence="2">Cytoplasm</location>
    </subcellularLocation>
    <subcellularLocation>
        <location evidence="1">Nucleus</location>
    </subcellularLocation>
</comment>
<dbReference type="GO" id="GO:0005634">
    <property type="term" value="C:nucleus"/>
    <property type="evidence" value="ECO:0007669"/>
    <property type="project" value="UniProtKB-SubCell"/>
</dbReference>
<evidence type="ECO:0000256" key="5">
    <source>
        <dbReference type="ARBA" id="ARBA00022741"/>
    </source>
</evidence>
<dbReference type="Pfam" id="PF25974">
    <property type="entry name" value="URGCP_9th"/>
    <property type="match status" value="1"/>
</dbReference>
<evidence type="ECO:0000313" key="10">
    <source>
        <dbReference type="Ensembl" id="ENSLLEP00000042904.1"/>
    </source>
</evidence>